<name>A0A3M6U6B2_POCDA</name>
<dbReference type="AlphaFoldDB" id="A0A3M6U6B2"/>
<dbReference type="Proteomes" id="UP000275408">
    <property type="component" value="Unassembled WGS sequence"/>
</dbReference>
<keyword evidence="2" id="KW-1185">Reference proteome</keyword>
<comment type="caution">
    <text evidence="1">The sequence shown here is derived from an EMBL/GenBank/DDBJ whole genome shotgun (WGS) entry which is preliminary data.</text>
</comment>
<organism evidence="1 2">
    <name type="scientific">Pocillopora damicornis</name>
    <name type="common">Cauliflower coral</name>
    <name type="synonym">Millepora damicornis</name>
    <dbReference type="NCBI Taxonomy" id="46731"/>
    <lineage>
        <taxon>Eukaryota</taxon>
        <taxon>Metazoa</taxon>
        <taxon>Cnidaria</taxon>
        <taxon>Anthozoa</taxon>
        <taxon>Hexacorallia</taxon>
        <taxon>Scleractinia</taxon>
        <taxon>Astrocoeniina</taxon>
        <taxon>Pocilloporidae</taxon>
        <taxon>Pocillopora</taxon>
    </lineage>
</organism>
<evidence type="ECO:0000313" key="2">
    <source>
        <dbReference type="Proteomes" id="UP000275408"/>
    </source>
</evidence>
<reference evidence="1 2" key="1">
    <citation type="journal article" date="2018" name="Sci. Rep.">
        <title>Comparative analysis of the Pocillopora damicornis genome highlights role of immune system in coral evolution.</title>
        <authorList>
            <person name="Cunning R."/>
            <person name="Bay R.A."/>
            <person name="Gillette P."/>
            <person name="Baker A.C."/>
            <person name="Traylor-Knowles N."/>
        </authorList>
    </citation>
    <scope>NUCLEOTIDE SEQUENCE [LARGE SCALE GENOMIC DNA]</scope>
    <source>
        <strain evidence="1">RSMAS</strain>
        <tissue evidence="1">Whole animal</tissue>
    </source>
</reference>
<gene>
    <name evidence="1" type="ORF">pdam_00003864</name>
</gene>
<sequence length="70" mass="8113">MSCKILLQAQELKNRSRRNRCQLCDSTLSLTNYNTCAWHNSATIVLYCELITSEFPVNTRLLLCPKNKSY</sequence>
<dbReference type="EMBL" id="RCHS01002172">
    <property type="protein sequence ID" value="RMX49126.1"/>
    <property type="molecule type" value="Genomic_DNA"/>
</dbReference>
<protein>
    <submittedName>
        <fullName evidence="1">Uncharacterized protein</fullName>
    </submittedName>
</protein>
<accession>A0A3M6U6B2</accession>
<proteinExistence type="predicted"/>
<evidence type="ECO:0000313" key="1">
    <source>
        <dbReference type="EMBL" id="RMX49126.1"/>
    </source>
</evidence>